<dbReference type="Gene3D" id="3.10.20.90">
    <property type="entry name" value="Phosphatidylinositol 3-kinase Catalytic Subunit, Chain A, domain 1"/>
    <property type="match status" value="1"/>
</dbReference>
<dbReference type="Gene3D" id="2.30.29.30">
    <property type="entry name" value="Pleckstrin-homology domain (PH domain)/Phosphotyrosine-binding domain (PTB)"/>
    <property type="match status" value="1"/>
</dbReference>
<feature type="compositionally biased region" description="Polar residues" evidence="1">
    <location>
        <begin position="1"/>
        <end position="13"/>
    </location>
</feature>
<dbReference type="EMBL" id="KN847337">
    <property type="protein sequence ID" value="KIW41325.1"/>
    <property type="molecule type" value="Genomic_DNA"/>
</dbReference>
<dbReference type="VEuPathDB" id="FungiDB:PV06_06894"/>
<feature type="compositionally biased region" description="Basic and acidic residues" evidence="1">
    <location>
        <begin position="264"/>
        <end position="281"/>
    </location>
</feature>
<dbReference type="InterPro" id="IPR011993">
    <property type="entry name" value="PH-like_dom_sf"/>
</dbReference>
<feature type="compositionally biased region" description="Low complexity" evidence="1">
    <location>
        <begin position="627"/>
        <end position="640"/>
    </location>
</feature>
<gene>
    <name evidence="2" type="ORF">PV06_06894</name>
</gene>
<feature type="compositionally biased region" description="Basic and acidic residues" evidence="1">
    <location>
        <begin position="120"/>
        <end position="129"/>
    </location>
</feature>
<dbReference type="SUPFAM" id="SSF54236">
    <property type="entry name" value="Ubiquitin-like"/>
    <property type="match status" value="1"/>
</dbReference>
<keyword evidence="3" id="KW-1185">Reference proteome</keyword>
<feature type="region of interest" description="Disordered" evidence="1">
    <location>
        <begin position="1"/>
        <end position="292"/>
    </location>
</feature>
<dbReference type="RefSeq" id="XP_016261541.1">
    <property type="nucleotide sequence ID" value="XM_016408061.1"/>
</dbReference>
<feature type="region of interest" description="Disordered" evidence="1">
    <location>
        <begin position="531"/>
        <end position="672"/>
    </location>
</feature>
<dbReference type="HOGENOM" id="CLU_012320_2_0_1"/>
<evidence type="ECO:0000313" key="3">
    <source>
        <dbReference type="Proteomes" id="UP000053342"/>
    </source>
</evidence>
<organism evidence="2 3">
    <name type="scientific">Exophiala oligosperma</name>
    <dbReference type="NCBI Taxonomy" id="215243"/>
    <lineage>
        <taxon>Eukaryota</taxon>
        <taxon>Fungi</taxon>
        <taxon>Dikarya</taxon>
        <taxon>Ascomycota</taxon>
        <taxon>Pezizomycotina</taxon>
        <taxon>Eurotiomycetes</taxon>
        <taxon>Chaetothyriomycetidae</taxon>
        <taxon>Chaetothyriales</taxon>
        <taxon>Herpotrichiellaceae</taxon>
        <taxon>Exophiala</taxon>
    </lineage>
</organism>
<dbReference type="InterPro" id="IPR029071">
    <property type="entry name" value="Ubiquitin-like_domsf"/>
</dbReference>
<protein>
    <recommendedName>
        <fullName evidence="4">PH domain-containing protein</fullName>
    </recommendedName>
</protein>
<evidence type="ECO:0000313" key="2">
    <source>
        <dbReference type="EMBL" id="KIW41325.1"/>
    </source>
</evidence>
<evidence type="ECO:0008006" key="4">
    <source>
        <dbReference type="Google" id="ProtNLM"/>
    </source>
</evidence>
<dbReference type="PANTHER" id="PTHR38700:SF1">
    <property type="entry name" value="PH DOMAIN-CONTAINING PROTEIN"/>
    <property type="match status" value="1"/>
</dbReference>
<dbReference type="GeneID" id="27358968"/>
<dbReference type="AlphaFoldDB" id="A0A0D2DFX9"/>
<dbReference type="OrthoDB" id="6235964at2759"/>
<evidence type="ECO:0000256" key="1">
    <source>
        <dbReference type="SAM" id="MobiDB-lite"/>
    </source>
</evidence>
<name>A0A0D2DFX9_9EURO</name>
<proteinExistence type="predicted"/>
<dbReference type="PANTHER" id="PTHR38700">
    <property type="entry name" value="YALI0E22418P"/>
    <property type="match status" value="1"/>
</dbReference>
<feature type="compositionally biased region" description="Basic and acidic residues" evidence="1">
    <location>
        <begin position="146"/>
        <end position="195"/>
    </location>
</feature>
<dbReference type="STRING" id="215243.A0A0D2DFX9"/>
<dbReference type="Proteomes" id="UP000053342">
    <property type="component" value="Unassembled WGS sequence"/>
</dbReference>
<feature type="compositionally biased region" description="Basic and acidic residues" evidence="1">
    <location>
        <begin position="207"/>
        <end position="226"/>
    </location>
</feature>
<accession>A0A0D2DFX9</accession>
<sequence length="717" mass="79615">MNTTNPGQTTAQPQKFLRYRSVRKAASRDLEATTTSPPPPVPNSSQTCLTRLPSRYHRRAKLAEEDPPLLSPAQDVAQQSSPIHIAEPAQHVPTSPPQDEVGHKHKPNGGRRMVIGHGQKPGDDGERLETLPTKPEPGIQRTSPEPLRRSLEIAREEARLTLEGDFGRLKALKQEEARRRHDAREQRRERAKIEARQQSLGAVSLSDVRDVQPTRPARYGEVDKQNYQEPPKSKSRTMVIGGSNGSHQDQQHKRSSSAVHRQHTVRETHTRSRSTGKESEGRTPLSPTAAPQFDAPISAVNAGERKVKVLCKESVITLPITPTTTCREILRSVAQLLTEPIDARTAVLLESFSQLGLERPLRRYERVRDVMNSWDHDDQHHLFIMAQSECAAAGVDDRDAPRQQPTGVNVQMYHSCRPGKWDKRWLKLREDGQITSSKHEHGLDGTKICHLSDFDLYTPASQQLKKLKPPKKMCFALKSQEKSSMFLEGANFVHFFSTKDKDVAGKWYREVQSWRSWYLYKMVGESMQNRPQLARPLTGTSSKESLPHSAGSSKPLHGVDSGRPSTDRAARHEGAHHRRLSQSDGPRPLLDFSQERPSVDGRSGSPRHSKNQGPPPSAYPRKFTIDSSSGSTSEESPFSGNGLIARSASRKSLGRNRGGGSGADGKPLVDIAPTSEFTDGSLLRKMEAIAAQQGKTGPKIFRQQGREISVSVGEGLD</sequence>
<reference evidence="2 3" key="1">
    <citation type="submission" date="2015-01" db="EMBL/GenBank/DDBJ databases">
        <title>The Genome Sequence of Exophiala oligosperma CBS72588.</title>
        <authorList>
            <consortium name="The Broad Institute Genomics Platform"/>
            <person name="Cuomo C."/>
            <person name="de Hoog S."/>
            <person name="Gorbushina A."/>
            <person name="Stielow B."/>
            <person name="Teixiera M."/>
            <person name="Abouelleil A."/>
            <person name="Chapman S.B."/>
            <person name="Priest M."/>
            <person name="Young S.K."/>
            <person name="Wortman J."/>
            <person name="Nusbaum C."/>
            <person name="Birren B."/>
        </authorList>
    </citation>
    <scope>NUCLEOTIDE SEQUENCE [LARGE SCALE GENOMIC DNA]</scope>
    <source>
        <strain evidence="2 3">CBS 72588</strain>
    </source>
</reference>